<dbReference type="Gene3D" id="1.20.120.1200">
    <property type="entry name" value="NADH-ubiquinone/plastoquinone oxidoreductase chain 6, subunit NuoJ"/>
    <property type="match status" value="1"/>
</dbReference>
<feature type="transmembrane region" description="Helical" evidence="2">
    <location>
        <begin position="6"/>
        <end position="23"/>
    </location>
</feature>
<evidence type="ECO:0000313" key="3">
    <source>
        <dbReference type="EMBL" id="POY39586.1"/>
    </source>
</evidence>
<dbReference type="EC" id="7.1.1.-" evidence="2"/>
<evidence type="ECO:0000256" key="1">
    <source>
        <dbReference type="ARBA" id="ARBA00005698"/>
    </source>
</evidence>
<keyword evidence="2" id="KW-0812">Transmembrane</keyword>
<dbReference type="InterPro" id="IPR042106">
    <property type="entry name" value="Nuo/plastoQ_OxRdtase_6_NuoJ"/>
</dbReference>
<keyword evidence="2" id="KW-0874">Quinone</keyword>
<feature type="transmembrane region" description="Helical" evidence="2">
    <location>
        <begin position="53"/>
        <end position="75"/>
    </location>
</feature>
<sequence>MEKILFYILALIMIVAAIASVTSRKMLRSVIYLLFVLIGVAGIYFLIDYNFLAAVQLTVYAGGIIVLVIFSVLLVHHIEMELEMAKLSKKIITAIACLVGLGVFLATIYSTNFNVVENSKTTTVEDIGRGLLSYDAGGFILPFEVISVLLLAAMIGAIIIGKGDKLTKNDDTL</sequence>
<keyword evidence="2" id="KW-0472">Membrane</keyword>
<comment type="caution">
    <text evidence="3">The sequence shown here is derived from an EMBL/GenBank/DDBJ whole genome shotgun (WGS) entry which is preliminary data.</text>
</comment>
<gene>
    <name evidence="3" type="ORF">C3L50_10495</name>
</gene>
<dbReference type="GO" id="GO:0048038">
    <property type="term" value="F:quinone binding"/>
    <property type="evidence" value="ECO:0007669"/>
    <property type="project" value="UniProtKB-UniRule"/>
</dbReference>
<keyword evidence="2" id="KW-0520">NAD</keyword>
<keyword evidence="2" id="KW-1003">Cell membrane</keyword>
<name>A0A2S5AAN6_9FLAO</name>
<dbReference type="InterPro" id="IPR001457">
    <property type="entry name" value="NADH_UbQ/plastoQ_OxRdtase_su6"/>
</dbReference>
<protein>
    <recommendedName>
        <fullName evidence="2">NADH-quinone oxidoreductase subunit J</fullName>
        <ecNumber evidence="2">7.1.1.-</ecNumber>
    </recommendedName>
</protein>
<reference evidence="3 4" key="1">
    <citation type="submission" date="2018-01" db="EMBL/GenBank/DDBJ databases">
        <authorList>
            <person name="Gaut B.S."/>
            <person name="Morton B.R."/>
            <person name="Clegg M.T."/>
            <person name="Duvall M.R."/>
        </authorList>
    </citation>
    <scope>NUCLEOTIDE SEQUENCE [LARGE SCALE GENOMIC DNA]</scope>
    <source>
        <strain evidence="3 4">HR-AY</strain>
    </source>
</reference>
<comment type="catalytic activity">
    <reaction evidence="2">
        <text>a quinone + NADH + 5 H(+)(in) = a quinol + NAD(+) + 4 H(+)(out)</text>
        <dbReference type="Rhea" id="RHEA:57888"/>
        <dbReference type="ChEBI" id="CHEBI:15378"/>
        <dbReference type="ChEBI" id="CHEBI:24646"/>
        <dbReference type="ChEBI" id="CHEBI:57540"/>
        <dbReference type="ChEBI" id="CHEBI:57945"/>
        <dbReference type="ChEBI" id="CHEBI:132124"/>
    </reaction>
</comment>
<organism evidence="3 4">
    <name type="scientific">Flavobacterium alvei</name>
    <dbReference type="NCBI Taxonomy" id="2080416"/>
    <lineage>
        <taxon>Bacteria</taxon>
        <taxon>Pseudomonadati</taxon>
        <taxon>Bacteroidota</taxon>
        <taxon>Flavobacteriia</taxon>
        <taxon>Flavobacteriales</taxon>
        <taxon>Flavobacteriaceae</taxon>
        <taxon>Flavobacterium</taxon>
    </lineage>
</organism>
<feature type="transmembrane region" description="Helical" evidence="2">
    <location>
        <begin position="87"/>
        <end position="109"/>
    </location>
</feature>
<keyword evidence="4" id="KW-1185">Reference proteome</keyword>
<evidence type="ECO:0000313" key="4">
    <source>
        <dbReference type="Proteomes" id="UP000237310"/>
    </source>
</evidence>
<keyword evidence="2" id="KW-1133">Transmembrane helix</keyword>
<comment type="function">
    <text evidence="2">NDH-1 shuttles electrons from NADH, via FMN and iron-sulfur (Fe-S) centers, to quinones in the respiratory chain. Couples the redox reaction to proton translocation (for every two electrons transferred, four hydrogen ions are translocated across the cytoplasmic membrane), and thus conserves the redox energy in a proton gradient.</text>
</comment>
<feature type="transmembrane region" description="Helical" evidence="2">
    <location>
        <begin position="139"/>
        <end position="160"/>
    </location>
</feature>
<accession>A0A2S5AAN6</accession>
<dbReference type="Proteomes" id="UP000237310">
    <property type="component" value="Unassembled WGS sequence"/>
</dbReference>
<dbReference type="Pfam" id="PF00499">
    <property type="entry name" value="Oxidored_q3"/>
    <property type="match status" value="1"/>
</dbReference>
<dbReference type="PANTHER" id="PTHR33269:SF17">
    <property type="entry name" value="NADH-UBIQUINONE OXIDOREDUCTASE CHAIN 6"/>
    <property type="match status" value="1"/>
</dbReference>
<dbReference type="RefSeq" id="WP_103806125.1">
    <property type="nucleotide sequence ID" value="NZ_CAKZGH010000120.1"/>
</dbReference>
<dbReference type="GO" id="GO:0005886">
    <property type="term" value="C:plasma membrane"/>
    <property type="evidence" value="ECO:0007669"/>
    <property type="project" value="UniProtKB-SubCell"/>
</dbReference>
<dbReference type="EMBL" id="PQVG01000005">
    <property type="protein sequence ID" value="POY39586.1"/>
    <property type="molecule type" value="Genomic_DNA"/>
</dbReference>
<feature type="transmembrane region" description="Helical" evidence="2">
    <location>
        <begin position="30"/>
        <end position="47"/>
    </location>
</feature>
<evidence type="ECO:0000256" key="2">
    <source>
        <dbReference type="RuleBase" id="RU004429"/>
    </source>
</evidence>
<dbReference type="OrthoDB" id="9790848at2"/>
<dbReference type="AlphaFoldDB" id="A0A2S5AAN6"/>
<comment type="subcellular location">
    <subcellularLocation>
        <location evidence="2">Cell membrane</location>
        <topology evidence="2">Multi-pass membrane protein</topology>
    </subcellularLocation>
</comment>
<dbReference type="GO" id="GO:0008137">
    <property type="term" value="F:NADH dehydrogenase (ubiquinone) activity"/>
    <property type="evidence" value="ECO:0007669"/>
    <property type="project" value="UniProtKB-UniRule"/>
</dbReference>
<dbReference type="PANTHER" id="PTHR33269">
    <property type="entry name" value="NADH-UBIQUINONE OXIDOREDUCTASE CHAIN 6"/>
    <property type="match status" value="1"/>
</dbReference>
<proteinExistence type="inferred from homology"/>
<comment type="similarity">
    <text evidence="1 2">Belongs to the complex I subunit 6 family.</text>
</comment>